<reference evidence="1" key="1">
    <citation type="submission" date="2020-04" db="EMBL/GenBank/DDBJ databases">
        <authorList>
            <person name="Broberg M."/>
        </authorList>
    </citation>
    <scope>NUCLEOTIDE SEQUENCE</scope>
</reference>
<evidence type="ECO:0000313" key="1">
    <source>
        <dbReference type="EMBL" id="CAG9938522.1"/>
    </source>
</evidence>
<dbReference type="Proteomes" id="UP000836387">
    <property type="component" value="Unassembled WGS sequence"/>
</dbReference>
<evidence type="ECO:0000313" key="2">
    <source>
        <dbReference type="Proteomes" id="UP000836387"/>
    </source>
</evidence>
<reference evidence="1" key="2">
    <citation type="submission" date="2021-10" db="EMBL/GenBank/DDBJ databases">
        <authorList>
            <person name="Piombo E."/>
        </authorList>
    </citation>
    <scope>NUCLEOTIDE SEQUENCE</scope>
</reference>
<sequence>MFTTQSRTRPYCTNKPQLLRSSCRISEMNSFERPAIQDVLGETYVMLQDVNKKIRRVQVRIFHASFQWKLLQGSSDISDPPEYWADPIDDTWIFEGGIEKMGIRGLQ</sequence>
<gene>
    <name evidence="1" type="ORF">CRV2_00006948</name>
</gene>
<comment type="caution">
    <text evidence="1">The sequence shown here is derived from an EMBL/GenBank/DDBJ whole genome shotgun (WGS) entry which is preliminary data.</text>
</comment>
<name>A0ACA9TCE9_BIOOC</name>
<proteinExistence type="predicted"/>
<accession>A0ACA9TCE9</accession>
<protein>
    <submittedName>
        <fullName evidence="1">Uncharacterized protein</fullName>
    </submittedName>
</protein>
<keyword evidence="2" id="KW-1185">Reference proteome</keyword>
<organism evidence="1 2">
    <name type="scientific">Clonostachys rosea f. rosea IK726</name>
    <dbReference type="NCBI Taxonomy" id="1349383"/>
    <lineage>
        <taxon>Eukaryota</taxon>
        <taxon>Fungi</taxon>
        <taxon>Dikarya</taxon>
        <taxon>Ascomycota</taxon>
        <taxon>Pezizomycotina</taxon>
        <taxon>Sordariomycetes</taxon>
        <taxon>Hypocreomycetidae</taxon>
        <taxon>Hypocreales</taxon>
        <taxon>Bionectriaceae</taxon>
        <taxon>Clonostachys</taxon>
    </lineage>
</organism>
<dbReference type="EMBL" id="CADEHS020000003">
    <property type="protein sequence ID" value="CAG9938522.1"/>
    <property type="molecule type" value="Genomic_DNA"/>
</dbReference>